<keyword evidence="2" id="KW-1133">Transmembrane helix</keyword>
<organism evidence="3 4">
    <name type="scientific">Corallococcus macrosporus</name>
    <dbReference type="NCBI Taxonomy" id="35"/>
    <lineage>
        <taxon>Bacteria</taxon>
        <taxon>Pseudomonadati</taxon>
        <taxon>Myxococcota</taxon>
        <taxon>Myxococcia</taxon>
        <taxon>Myxococcales</taxon>
        <taxon>Cystobacterineae</taxon>
        <taxon>Myxococcaceae</taxon>
        <taxon>Corallococcus</taxon>
    </lineage>
</organism>
<evidence type="ECO:0000313" key="4">
    <source>
        <dbReference type="Proteomes" id="UP000664052"/>
    </source>
</evidence>
<protein>
    <recommendedName>
        <fullName evidence="5">DUF3137 domain-containing protein</fullName>
    </recommendedName>
</protein>
<dbReference type="RefSeq" id="WP_207053437.1">
    <property type="nucleotide sequence ID" value="NZ_JAFIMU010000007.1"/>
</dbReference>
<dbReference type="EMBL" id="JAFIMU010000007">
    <property type="protein sequence ID" value="MBN8229950.1"/>
    <property type="molecule type" value="Genomic_DNA"/>
</dbReference>
<evidence type="ECO:0008006" key="5">
    <source>
        <dbReference type="Google" id="ProtNLM"/>
    </source>
</evidence>
<keyword evidence="4" id="KW-1185">Reference proteome</keyword>
<dbReference type="Proteomes" id="UP000664052">
    <property type="component" value="Unassembled WGS sequence"/>
</dbReference>
<feature type="compositionally biased region" description="Basic residues" evidence="1">
    <location>
        <begin position="330"/>
        <end position="341"/>
    </location>
</feature>
<comment type="caution">
    <text evidence="3">The sequence shown here is derived from an EMBL/GenBank/DDBJ whole genome shotgun (WGS) entry which is preliminary data.</text>
</comment>
<keyword evidence="2" id="KW-0472">Membrane</keyword>
<evidence type="ECO:0000313" key="3">
    <source>
        <dbReference type="EMBL" id="MBN8229950.1"/>
    </source>
</evidence>
<proteinExistence type="predicted"/>
<accession>A0ABS3DF64</accession>
<evidence type="ECO:0000256" key="2">
    <source>
        <dbReference type="SAM" id="Phobius"/>
    </source>
</evidence>
<gene>
    <name evidence="3" type="ORF">JYK02_20770</name>
</gene>
<feature type="transmembrane region" description="Helical" evidence="2">
    <location>
        <begin position="62"/>
        <end position="79"/>
    </location>
</feature>
<feature type="compositionally biased region" description="Pro residues" evidence="1">
    <location>
        <begin position="311"/>
        <end position="321"/>
    </location>
</feature>
<sequence>MPLHELRQAPVGRVLRLLDTFQRRARRQVYWDVGRWISLVVSGLILMCGVLCLVYPEPVPQIAGFMAFWMGCGLAMYRFSLRLMREDRLVVIEERTRRPELLAVLLRRLQRDLPAEGTVSLKLRPEPISTGPGSREGPKSSAGDGTAWTKFDPWLVLETRLADGAHLRLGLVEKRRCRVRERPTPTKPTRTKLQYRDVLHVDVRLRVKARRHPELAALTEAEARRCVRLPDGVTFRRLRVSADQLRLQVRVDRRWCARFPRGMSPHSDGKLAPDEAAFWRARMDRIDASRLVTGLLLSLYQMLHVARFPLPPAAPPPPGPGRAPVAKPERGRKKRRGRRAV</sequence>
<keyword evidence="2" id="KW-0812">Transmembrane</keyword>
<feature type="region of interest" description="Disordered" evidence="1">
    <location>
        <begin position="311"/>
        <end position="341"/>
    </location>
</feature>
<name>A0ABS3DF64_9BACT</name>
<feature type="region of interest" description="Disordered" evidence="1">
    <location>
        <begin position="123"/>
        <end position="145"/>
    </location>
</feature>
<evidence type="ECO:0000256" key="1">
    <source>
        <dbReference type="SAM" id="MobiDB-lite"/>
    </source>
</evidence>
<reference evidence="3 4" key="1">
    <citation type="submission" date="2021-02" db="EMBL/GenBank/DDBJ databases">
        <title>De Novo genome assembly of isolated myxobacteria.</title>
        <authorList>
            <person name="Stevens D.C."/>
        </authorList>
    </citation>
    <scope>NUCLEOTIDE SEQUENCE [LARGE SCALE GENOMIC DNA]</scope>
    <source>
        <strain evidence="3 4">ATCC 29039</strain>
    </source>
</reference>
<feature type="transmembrane region" description="Helical" evidence="2">
    <location>
        <begin position="33"/>
        <end position="56"/>
    </location>
</feature>